<feature type="compositionally biased region" description="Polar residues" evidence="1">
    <location>
        <begin position="43"/>
        <end position="62"/>
    </location>
</feature>
<dbReference type="InParanoid" id="G3QAL3"/>
<feature type="region of interest" description="Disordered" evidence="1">
    <location>
        <begin position="201"/>
        <end position="229"/>
    </location>
</feature>
<evidence type="ECO:0000313" key="2">
    <source>
        <dbReference type="Ensembl" id="ENSGACP00000026929.1"/>
    </source>
</evidence>
<proteinExistence type="predicted"/>
<feature type="compositionally biased region" description="Basic and acidic residues" evidence="1">
    <location>
        <begin position="93"/>
        <end position="103"/>
    </location>
</feature>
<feature type="region of interest" description="Disordered" evidence="1">
    <location>
        <begin position="1"/>
        <end position="103"/>
    </location>
</feature>
<reference evidence="2" key="2">
    <citation type="submission" date="2024-04" db="UniProtKB">
        <authorList>
            <consortium name="Ensembl"/>
        </authorList>
    </citation>
    <scope>IDENTIFICATION</scope>
</reference>
<accession>G3QAL3</accession>
<protein>
    <submittedName>
        <fullName evidence="2">Uncharacterized protein</fullName>
    </submittedName>
</protein>
<dbReference type="Bgee" id="ENSGACG00000020372">
    <property type="expression patterns" value="Expressed in pharyngeal gill and 3 other cell types or tissues"/>
</dbReference>
<dbReference type="AlphaFoldDB" id="G3QAL3"/>
<evidence type="ECO:0000256" key="1">
    <source>
        <dbReference type="SAM" id="MobiDB-lite"/>
    </source>
</evidence>
<reference evidence="2" key="1">
    <citation type="submission" date="2006-01" db="EMBL/GenBank/DDBJ databases">
        <authorList>
            <person name="Lindblad-Toh K."/>
            <person name="Mauceli E."/>
            <person name="Grabherr M."/>
            <person name="Chang J.L."/>
            <person name="Lander E.S."/>
        </authorList>
    </citation>
    <scope>NUCLEOTIDE SEQUENCE [LARGE SCALE GENOMIC DNA]</scope>
</reference>
<organism evidence="2">
    <name type="scientific">Gasterosteus aculeatus</name>
    <name type="common">Three-spined stickleback</name>
    <dbReference type="NCBI Taxonomy" id="69293"/>
    <lineage>
        <taxon>Eukaryota</taxon>
        <taxon>Metazoa</taxon>
        <taxon>Chordata</taxon>
        <taxon>Craniata</taxon>
        <taxon>Vertebrata</taxon>
        <taxon>Euteleostomi</taxon>
        <taxon>Actinopterygii</taxon>
        <taxon>Neopterygii</taxon>
        <taxon>Teleostei</taxon>
        <taxon>Neoteleostei</taxon>
        <taxon>Acanthomorphata</taxon>
        <taxon>Eupercaria</taxon>
        <taxon>Perciformes</taxon>
        <taxon>Cottioidei</taxon>
        <taxon>Gasterosteales</taxon>
        <taxon>Gasterosteidae</taxon>
        <taxon>Gasterosteus</taxon>
    </lineage>
</organism>
<dbReference type="Ensembl" id="ENSGACT00000026981.1">
    <property type="protein sequence ID" value="ENSGACP00000026929.1"/>
    <property type="gene ID" value="ENSGACG00000020372.1"/>
</dbReference>
<feature type="compositionally biased region" description="Basic and acidic residues" evidence="1">
    <location>
        <begin position="19"/>
        <end position="30"/>
    </location>
</feature>
<sequence length="285" mass="29914">MTADVSAEVHVTEEIQNGEPHEIPSTKRNPEAVSPVQPAEQAVANTTTENKGEQTNKTVEQSNQEHSEAKVSANAHVQDPEAETCVAPAVKPKPKEEPATKTEQDIATQLEHAEVQSTVQLAEGNCMKGPPEQAAGEIVEAKAEVAVAPSPEISDVVDATLVKVAEIVTKPSSNTTNALETTPGNKAALEISVEPVPDLLAEPEYEGPSQRVTETAPEGNREKGPPEQAAAEIVKAKAEVAVAPSPEISNVVDATLVKEVVLEESAEAVAEIVTKPSSNTTNALE</sequence>
<name>G3QAL3_GASAC</name>